<feature type="signal peptide" evidence="1">
    <location>
        <begin position="1"/>
        <end position="26"/>
    </location>
</feature>
<evidence type="ECO:0000313" key="3">
    <source>
        <dbReference type="Proteomes" id="UP000238479"/>
    </source>
</evidence>
<feature type="chain" id="PRO_5015179832" evidence="1">
    <location>
        <begin position="27"/>
        <end position="56"/>
    </location>
</feature>
<comment type="caution">
    <text evidence="2">The sequence shown here is derived from an EMBL/GenBank/DDBJ whole genome shotgun (WGS) entry which is preliminary data.</text>
</comment>
<proteinExistence type="predicted"/>
<name>A0A2P6S9T3_ROSCH</name>
<dbReference type="AlphaFoldDB" id="A0A2P6S9T3"/>
<sequence length="56" mass="6131">MSMMMSVSDLGLLGLMLNMLMMPSFAASLGQEVCLSPSHIYTSYYIKFGASPSRFS</sequence>
<gene>
    <name evidence="2" type="ORF">RchiOBHm_Chr1g0324711</name>
</gene>
<reference evidence="2 3" key="1">
    <citation type="journal article" date="2018" name="Nat. Genet.">
        <title>The Rosa genome provides new insights in the design of modern roses.</title>
        <authorList>
            <person name="Bendahmane M."/>
        </authorList>
    </citation>
    <scope>NUCLEOTIDE SEQUENCE [LARGE SCALE GENOMIC DNA]</scope>
    <source>
        <strain evidence="3">cv. Old Blush</strain>
    </source>
</reference>
<dbReference type="EMBL" id="PDCK01000039">
    <property type="protein sequence ID" value="PRQ55453.1"/>
    <property type="molecule type" value="Genomic_DNA"/>
</dbReference>
<accession>A0A2P6S9T3</accession>
<keyword evidence="1" id="KW-0732">Signal</keyword>
<keyword evidence="3" id="KW-1185">Reference proteome</keyword>
<organism evidence="2 3">
    <name type="scientific">Rosa chinensis</name>
    <name type="common">China rose</name>
    <dbReference type="NCBI Taxonomy" id="74649"/>
    <lineage>
        <taxon>Eukaryota</taxon>
        <taxon>Viridiplantae</taxon>
        <taxon>Streptophyta</taxon>
        <taxon>Embryophyta</taxon>
        <taxon>Tracheophyta</taxon>
        <taxon>Spermatophyta</taxon>
        <taxon>Magnoliopsida</taxon>
        <taxon>eudicotyledons</taxon>
        <taxon>Gunneridae</taxon>
        <taxon>Pentapetalae</taxon>
        <taxon>rosids</taxon>
        <taxon>fabids</taxon>
        <taxon>Rosales</taxon>
        <taxon>Rosaceae</taxon>
        <taxon>Rosoideae</taxon>
        <taxon>Rosoideae incertae sedis</taxon>
        <taxon>Rosa</taxon>
    </lineage>
</organism>
<evidence type="ECO:0000256" key="1">
    <source>
        <dbReference type="SAM" id="SignalP"/>
    </source>
</evidence>
<evidence type="ECO:0000313" key="2">
    <source>
        <dbReference type="EMBL" id="PRQ55453.1"/>
    </source>
</evidence>
<protein>
    <submittedName>
        <fullName evidence="2">Uncharacterized protein</fullName>
    </submittedName>
</protein>
<dbReference type="Proteomes" id="UP000238479">
    <property type="component" value="Chromosome 1"/>
</dbReference>
<dbReference type="Gramene" id="PRQ55453">
    <property type="protein sequence ID" value="PRQ55453"/>
    <property type="gene ID" value="RchiOBHm_Chr1g0324711"/>
</dbReference>